<reference evidence="9 10" key="1">
    <citation type="submission" date="2012-10" db="EMBL/GenBank/DDBJ databases">
        <title>Genome sequence of Variovorax paradoxus B4.</title>
        <authorList>
            <person name="Schuldes J."/>
            <person name="Brandt U."/>
            <person name="Hiessl S."/>
            <person name="Wuebbeler J.H."/>
            <person name="Thuermer A."/>
            <person name="Steinbuechel A."/>
            <person name="Daniel R."/>
        </authorList>
    </citation>
    <scope>NUCLEOTIDE SEQUENCE [LARGE SCALE GENOMIC DNA]</scope>
    <source>
        <strain evidence="9 10">B4</strain>
    </source>
</reference>
<dbReference type="GO" id="GO:0033499">
    <property type="term" value="P:galactose catabolic process via UDP-galactose, Leloir pathway"/>
    <property type="evidence" value="ECO:0007669"/>
    <property type="project" value="TreeGrafter"/>
</dbReference>
<evidence type="ECO:0000256" key="7">
    <source>
        <dbReference type="PIRSR" id="PIRSR005096-2"/>
    </source>
</evidence>
<dbReference type="HOGENOM" id="CLU_031753_2_0_4"/>
<dbReference type="PATRIC" id="fig|1246301.3.peg.1113"/>
<dbReference type="GO" id="GO:0005737">
    <property type="term" value="C:cytoplasm"/>
    <property type="evidence" value="ECO:0007669"/>
    <property type="project" value="TreeGrafter"/>
</dbReference>
<dbReference type="PANTHER" id="PTHR10091:SF0">
    <property type="entry name" value="GALACTOSE MUTAROTASE"/>
    <property type="match status" value="1"/>
</dbReference>
<dbReference type="KEGG" id="vpd:VAPA_1c10920"/>
<evidence type="ECO:0000313" key="9">
    <source>
        <dbReference type="EMBL" id="AGU48210.1"/>
    </source>
</evidence>
<keyword evidence="3 5" id="KW-0413">Isomerase</keyword>
<evidence type="ECO:0000256" key="6">
    <source>
        <dbReference type="PIRSR" id="PIRSR005096-1"/>
    </source>
</evidence>
<evidence type="ECO:0000256" key="3">
    <source>
        <dbReference type="ARBA" id="ARBA00023235"/>
    </source>
</evidence>
<dbReference type="Pfam" id="PF01263">
    <property type="entry name" value="Aldose_epim"/>
    <property type="match status" value="1"/>
</dbReference>
<dbReference type="UniPathway" id="UPA00242"/>
<dbReference type="PANTHER" id="PTHR10091">
    <property type="entry name" value="ALDOSE-1-EPIMERASE"/>
    <property type="match status" value="1"/>
</dbReference>
<dbReference type="GO" id="GO:0004034">
    <property type="term" value="F:aldose 1-epimerase activity"/>
    <property type="evidence" value="ECO:0007669"/>
    <property type="project" value="UniProtKB-EC"/>
</dbReference>
<sequence>MNSSIATREFGRMPDGRIVTEYTLDNGLGLRLGAINHGGIVTALRVPDRHGHSGNIVLGLPTLADYLGPHPHLGTIVGRYANRIAGGRFTLDGVAHQLDLNNGANSLHGGHQGFGTRFWQIEPVPADSAAGEIAIDLRYTSADGEEGFPGEVQVTVRYTLSTTENAWRIDYRAMTDRPTVLNLSHHDYFNLAGEGAVLDQRLTIPASRYCPVDAGLIPLGLAPVAGTPFDFRVATPIGERIDAPHEQLRTAGGYDHNWVLDREPAGMALAARLEHPPSGRVMEVHTTEPAVQFYSGNFLDGSLRGPDGESFRRGAGLCLETQHYPDSPNQPDFPSTALRPNEVFSSTTLHRFGTLA</sequence>
<dbReference type="InterPro" id="IPR014718">
    <property type="entry name" value="GH-type_carb-bd"/>
</dbReference>
<dbReference type="InterPro" id="IPR015443">
    <property type="entry name" value="Aldose_1-epimerase"/>
</dbReference>
<evidence type="ECO:0000256" key="2">
    <source>
        <dbReference type="ARBA" id="ARBA00006206"/>
    </source>
</evidence>
<dbReference type="PIRSF" id="PIRSF005096">
    <property type="entry name" value="GALM"/>
    <property type="match status" value="1"/>
</dbReference>
<evidence type="ECO:0000256" key="1">
    <source>
        <dbReference type="ARBA" id="ARBA00005028"/>
    </source>
</evidence>
<evidence type="ECO:0000256" key="8">
    <source>
        <dbReference type="PIRSR" id="PIRSR005096-3"/>
    </source>
</evidence>
<dbReference type="InterPro" id="IPR047215">
    <property type="entry name" value="Galactose_mutarotase-like"/>
</dbReference>
<dbReference type="RefSeq" id="WP_021005754.1">
    <property type="nucleotide sequence ID" value="NC_022247.1"/>
</dbReference>
<comment type="pathway">
    <text evidence="1 5">Carbohydrate metabolism; hexose metabolism.</text>
</comment>
<feature type="active site" description="Proton donor" evidence="6">
    <location>
        <position position="186"/>
    </location>
</feature>
<feature type="binding site" evidence="8">
    <location>
        <begin position="82"/>
        <end position="83"/>
    </location>
    <ligand>
        <name>beta-D-galactose</name>
        <dbReference type="ChEBI" id="CHEBI:27667"/>
    </ligand>
</feature>
<keyword evidence="4 5" id="KW-0119">Carbohydrate metabolism</keyword>
<comment type="similarity">
    <text evidence="2 5">Belongs to the aldose epimerase family.</text>
</comment>
<dbReference type="OrthoDB" id="9779408at2"/>
<dbReference type="Gene3D" id="2.70.98.10">
    <property type="match status" value="1"/>
</dbReference>
<evidence type="ECO:0000313" key="10">
    <source>
        <dbReference type="Proteomes" id="UP000016223"/>
    </source>
</evidence>
<dbReference type="EC" id="5.1.3.3" evidence="5"/>
<name>T1X7S9_VARPD</name>
<dbReference type="SUPFAM" id="SSF74650">
    <property type="entry name" value="Galactose mutarotase-like"/>
    <property type="match status" value="1"/>
</dbReference>
<protein>
    <recommendedName>
        <fullName evidence="5">Aldose 1-epimerase</fullName>
        <ecNumber evidence="5">5.1.3.3</ecNumber>
    </recommendedName>
</protein>
<dbReference type="Proteomes" id="UP000016223">
    <property type="component" value="Chromosome 1"/>
</dbReference>
<accession>T1X7S9</accession>
<comment type="catalytic activity">
    <reaction evidence="5">
        <text>alpha-D-glucose = beta-D-glucose</text>
        <dbReference type="Rhea" id="RHEA:10264"/>
        <dbReference type="ChEBI" id="CHEBI:15903"/>
        <dbReference type="ChEBI" id="CHEBI:17925"/>
        <dbReference type="EC" id="5.1.3.3"/>
    </reaction>
</comment>
<feature type="binding site" evidence="7">
    <location>
        <position position="255"/>
    </location>
    <ligand>
        <name>beta-D-galactose</name>
        <dbReference type="ChEBI" id="CHEBI:27667"/>
    </ligand>
</feature>
<feature type="binding site" evidence="8">
    <location>
        <begin position="186"/>
        <end position="188"/>
    </location>
    <ligand>
        <name>beta-D-galactose</name>
        <dbReference type="ChEBI" id="CHEBI:27667"/>
    </ligand>
</feature>
<dbReference type="NCBIfam" id="NF008277">
    <property type="entry name" value="PRK11055.1"/>
    <property type="match status" value="1"/>
</dbReference>
<dbReference type="AlphaFoldDB" id="T1X7S9"/>
<dbReference type="EMBL" id="CP003911">
    <property type="protein sequence ID" value="AGU48210.1"/>
    <property type="molecule type" value="Genomic_DNA"/>
</dbReference>
<dbReference type="GO" id="GO:0006006">
    <property type="term" value="P:glucose metabolic process"/>
    <property type="evidence" value="ECO:0007669"/>
    <property type="project" value="TreeGrafter"/>
</dbReference>
<proteinExistence type="inferred from homology"/>
<dbReference type="GO" id="GO:0030246">
    <property type="term" value="F:carbohydrate binding"/>
    <property type="evidence" value="ECO:0007669"/>
    <property type="project" value="InterPro"/>
</dbReference>
<evidence type="ECO:0000256" key="4">
    <source>
        <dbReference type="ARBA" id="ARBA00023277"/>
    </source>
</evidence>
<dbReference type="InterPro" id="IPR011013">
    <property type="entry name" value="Gal_mutarotase_sf_dom"/>
</dbReference>
<dbReference type="InterPro" id="IPR008183">
    <property type="entry name" value="Aldose_1/G6P_1-epimerase"/>
</dbReference>
<feature type="active site" description="Proton acceptor" evidence="6">
    <location>
        <position position="320"/>
    </location>
</feature>
<evidence type="ECO:0000256" key="5">
    <source>
        <dbReference type="PIRNR" id="PIRNR005096"/>
    </source>
</evidence>
<gene>
    <name evidence="9" type="ORF">VAPA_1c10920</name>
</gene>
<dbReference type="CDD" id="cd09019">
    <property type="entry name" value="galactose_mutarotase_like"/>
    <property type="match status" value="1"/>
</dbReference>
<organism evidence="9 10">
    <name type="scientific">Variovorax paradoxus B4</name>
    <dbReference type="NCBI Taxonomy" id="1246301"/>
    <lineage>
        <taxon>Bacteria</taxon>
        <taxon>Pseudomonadati</taxon>
        <taxon>Pseudomonadota</taxon>
        <taxon>Betaproteobacteria</taxon>
        <taxon>Burkholderiales</taxon>
        <taxon>Comamonadaceae</taxon>
        <taxon>Variovorax</taxon>
    </lineage>
</organism>